<evidence type="ECO:0000313" key="6">
    <source>
        <dbReference type="Proteomes" id="UP000018050"/>
    </source>
</evidence>
<accession>U6GJS1</accession>
<dbReference type="OrthoDB" id="354469at2759"/>
<evidence type="ECO:0000256" key="4">
    <source>
        <dbReference type="SAM" id="MobiDB-lite"/>
    </source>
</evidence>
<dbReference type="GeneID" id="25273255"/>
<dbReference type="Proteomes" id="UP000018050">
    <property type="component" value="Unassembled WGS sequence"/>
</dbReference>
<dbReference type="SUPFAM" id="SSF100934">
    <property type="entry name" value="Heat shock protein 70kD (HSP70), C-terminal subdomain"/>
    <property type="match status" value="1"/>
</dbReference>
<name>U6GJS1_EIMAC</name>
<dbReference type="InterPro" id="IPR029048">
    <property type="entry name" value="HSP70_C_sf"/>
</dbReference>
<evidence type="ECO:0008006" key="7">
    <source>
        <dbReference type="Google" id="ProtNLM"/>
    </source>
</evidence>
<evidence type="ECO:0000256" key="1">
    <source>
        <dbReference type="ARBA" id="ARBA00022741"/>
    </source>
</evidence>
<keyword evidence="1" id="KW-0547">Nucleotide-binding</keyword>
<dbReference type="GO" id="GO:0005524">
    <property type="term" value="F:ATP binding"/>
    <property type="evidence" value="ECO:0007669"/>
    <property type="project" value="UniProtKB-KW"/>
</dbReference>
<reference evidence="5" key="1">
    <citation type="submission" date="2013-10" db="EMBL/GenBank/DDBJ databases">
        <title>Genomic analysis of the causative agents of coccidiosis in chickens.</title>
        <authorList>
            <person name="Reid A.J."/>
            <person name="Blake D."/>
            <person name="Billington K."/>
            <person name="Browne H."/>
            <person name="Dunn M."/>
            <person name="Hung S."/>
            <person name="Kawahara F."/>
            <person name="Miranda-Saavedra D."/>
            <person name="Mourier T."/>
            <person name="Nagra H."/>
            <person name="Otto T.D."/>
            <person name="Rawlings N."/>
            <person name="Sanchez A."/>
            <person name="Sanders M."/>
            <person name="Subramaniam C."/>
            <person name="Tay Y."/>
            <person name="Dear P."/>
            <person name="Doerig C."/>
            <person name="Gruber A."/>
            <person name="Parkinson J."/>
            <person name="Shirley M."/>
            <person name="Wan K.L."/>
            <person name="Berriman M."/>
            <person name="Tomley F."/>
            <person name="Pain A."/>
        </authorList>
    </citation>
    <scope>NUCLEOTIDE SEQUENCE</scope>
    <source>
        <strain evidence="5">Houghton</strain>
    </source>
</reference>
<dbReference type="AlphaFoldDB" id="U6GJS1"/>
<dbReference type="RefSeq" id="XP_013249567.1">
    <property type="nucleotide sequence ID" value="XM_013394113.1"/>
</dbReference>
<dbReference type="EMBL" id="HG671219">
    <property type="protein sequence ID" value="CDI80486.1"/>
    <property type="molecule type" value="Genomic_DNA"/>
</dbReference>
<feature type="compositionally biased region" description="Low complexity" evidence="4">
    <location>
        <begin position="79"/>
        <end position="88"/>
    </location>
</feature>
<evidence type="ECO:0000313" key="5">
    <source>
        <dbReference type="EMBL" id="CDI80486.1"/>
    </source>
</evidence>
<dbReference type="GO" id="GO:0140662">
    <property type="term" value="F:ATP-dependent protein folding chaperone"/>
    <property type="evidence" value="ECO:0007669"/>
    <property type="project" value="InterPro"/>
</dbReference>
<dbReference type="PANTHER" id="PTHR45639:SF28">
    <property type="entry name" value="HEAT SHOCK PROTEIN-LIKE PROTEIN"/>
    <property type="match status" value="1"/>
</dbReference>
<protein>
    <recommendedName>
        <fullName evidence="7">DnaK family domain containing protein</fullName>
    </recommendedName>
</protein>
<keyword evidence="3" id="KW-0175">Coiled coil</keyword>
<dbReference type="GO" id="GO:0005829">
    <property type="term" value="C:cytosol"/>
    <property type="evidence" value="ECO:0007669"/>
    <property type="project" value="TreeGrafter"/>
</dbReference>
<proteinExistence type="predicted"/>
<dbReference type="VEuPathDB" id="ToxoDB:EAH_00051850"/>
<feature type="region of interest" description="Disordered" evidence="4">
    <location>
        <begin position="73"/>
        <end position="129"/>
    </location>
</feature>
<gene>
    <name evidence="5" type="ORF">EAH_00051850</name>
</gene>
<dbReference type="InterPro" id="IPR013126">
    <property type="entry name" value="Hsp_70_fam"/>
</dbReference>
<feature type="region of interest" description="Disordered" evidence="4">
    <location>
        <begin position="346"/>
        <end position="402"/>
    </location>
</feature>
<evidence type="ECO:0000256" key="2">
    <source>
        <dbReference type="ARBA" id="ARBA00022840"/>
    </source>
</evidence>
<dbReference type="PANTHER" id="PTHR45639">
    <property type="entry name" value="HSC70CB, ISOFORM G-RELATED"/>
    <property type="match status" value="1"/>
</dbReference>
<dbReference type="GO" id="GO:0005634">
    <property type="term" value="C:nucleus"/>
    <property type="evidence" value="ECO:0007669"/>
    <property type="project" value="TreeGrafter"/>
</dbReference>
<organism evidence="5 6">
    <name type="scientific">Eimeria acervulina</name>
    <name type="common">Coccidian parasite</name>
    <dbReference type="NCBI Taxonomy" id="5801"/>
    <lineage>
        <taxon>Eukaryota</taxon>
        <taxon>Sar</taxon>
        <taxon>Alveolata</taxon>
        <taxon>Apicomplexa</taxon>
        <taxon>Conoidasida</taxon>
        <taxon>Coccidia</taxon>
        <taxon>Eucoccidiorida</taxon>
        <taxon>Eimeriorina</taxon>
        <taxon>Eimeriidae</taxon>
        <taxon>Eimeria</taxon>
    </lineage>
</organism>
<dbReference type="Gene3D" id="1.20.1270.10">
    <property type="match status" value="1"/>
</dbReference>
<reference evidence="5" key="2">
    <citation type="submission" date="2013-10" db="EMBL/GenBank/DDBJ databases">
        <authorList>
            <person name="Aslett M."/>
        </authorList>
    </citation>
    <scope>NUCLEOTIDE SEQUENCE</scope>
    <source>
        <strain evidence="5">Houghton</strain>
    </source>
</reference>
<feature type="compositionally biased region" description="Low complexity" evidence="4">
    <location>
        <begin position="97"/>
        <end position="129"/>
    </location>
</feature>
<evidence type="ECO:0000256" key="3">
    <source>
        <dbReference type="SAM" id="Coils"/>
    </source>
</evidence>
<feature type="coiled-coil region" evidence="3">
    <location>
        <begin position="163"/>
        <end position="190"/>
    </location>
</feature>
<keyword evidence="6" id="KW-1185">Reference proteome</keyword>
<sequence length="402" mass="43544">MRKITFIRSCPLELHATYKDLEGKTRAADLGGCRVELPEGSGEKEVHVFCSVNYNGLLRFPRACMKRVEAEEKNSPQSAAAAAAATATNTPSPEVPAASDGEQQQQQQQQEGQGQQQDAAAGDATGAAASPPLVAPAKVKVTELSVQPVAFAGRLSAETLRVYRELELQMDNEDRLYREKQERLNELETTIYSLREGLGASLGSFATEGEKEALLRLLEELENWVYDHQDDPQLPKSAVVAKLDALKGAAAPVQHRQQQQQLRTAAAEKLAATIRESRQIATGGAPEYAHIEQQTMQQLLQAAEADEGWLNKVMQDAAAMPLTANPPVLAETIDQRRSDLEILARKICSTPKPKPPPPAAPSEAEGMEVEGSPKNSCKEAASAEEAGGDEEAKEEMQEETKA</sequence>
<keyword evidence="2" id="KW-0067">ATP-binding</keyword>
<dbReference type="OMA" id="PHRIETI"/>